<comment type="caution">
    <text evidence="2">The sequence shown here is derived from an EMBL/GenBank/DDBJ whole genome shotgun (WGS) entry which is preliminary data.</text>
</comment>
<keyword evidence="3" id="KW-1185">Reference proteome</keyword>
<organism evidence="2 3">
    <name type="scientific">Desmospora activa DSM 45169</name>
    <dbReference type="NCBI Taxonomy" id="1121389"/>
    <lineage>
        <taxon>Bacteria</taxon>
        <taxon>Bacillati</taxon>
        <taxon>Bacillota</taxon>
        <taxon>Bacilli</taxon>
        <taxon>Bacillales</taxon>
        <taxon>Thermoactinomycetaceae</taxon>
        <taxon>Desmospora</taxon>
    </lineage>
</organism>
<dbReference type="RefSeq" id="WP_107725202.1">
    <property type="nucleotide sequence ID" value="NZ_PZZP01000001.1"/>
</dbReference>
<dbReference type="Proteomes" id="UP000241639">
    <property type="component" value="Unassembled WGS sequence"/>
</dbReference>
<evidence type="ECO:0000313" key="2">
    <source>
        <dbReference type="EMBL" id="PTM58390.1"/>
    </source>
</evidence>
<dbReference type="EMBL" id="PZZP01000001">
    <property type="protein sequence ID" value="PTM58390.1"/>
    <property type="molecule type" value="Genomic_DNA"/>
</dbReference>
<accession>A0A2T4Z934</accession>
<evidence type="ECO:0000313" key="3">
    <source>
        <dbReference type="Proteomes" id="UP000241639"/>
    </source>
</evidence>
<sequence length="98" mass="11879">MDLSQAIPVLVELAKQDARILLIFLLGLGLWHYERQAREKDKQYREWLEKQVEFLQNERRREEKRRVDCELVEEERFSDSDHHRDGGRGRVRDDGEDE</sequence>
<protein>
    <submittedName>
        <fullName evidence="2">Uncharacterized protein</fullName>
    </submittedName>
</protein>
<reference evidence="2 3" key="1">
    <citation type="submission" date="2018-04" db="EMBL/GenBank/DDBJ databases">
        <title>Genomic Encyclopedia of Archaeal and Bacterial Type Strains, Phase II (KMG-II): from individual species to whole genera.</title>
        <authorList>
            <person name="Goeker M."/>
        </authorList>
    </citation>
    <scope>NUCLEOTIDE SEQUENCE [LARGE SCALE GENOMIC DNA]</scope>
    <source>
        <strain evidence="2 3">DSM 45169</strain>
    </source>
</reference>
<proteinExistence type="predicted"/>
<gene>
    <name evidence="2" type="ORF">C8J48_0972</name>
</gene>
<feature type="region of interest" description="Disordered" evidence="1">
    <location>
        <begin position="75"/>
        <end position="98"/>
    </location>
</feature>
<dbReference type="AlphaFoldDB" id="A0A2T4Z934"/>
<name>A0A2T4Z934_9BACL</name>
<evidence type="ECO:0000256" key="1">
    <source>
        <dbReference type="SAM" id="MobiDB-lite"/>
    </source>
</evidence>